<accession>A0A225AYZ4</accession>
<evidence type="ECO:0000256" key="7">
    <source>
        <dbReference type="SAM" id="Phobius"/>
    </source>
</evidence>
<dbReference type="FunFam" id="1.20.1250.20:FF:000018">
    <property type="entry name" value="MFS transporter permease"/>
    <property type="match status" value="1"/>
</dbReference>
<evidence type="ECO:0000313" key="9">
    <source>
        <dbReference type="EMBL" id="OKL59695.1"/>
    </source>
</evidence>
<evidence type="ECO:0000256" key="6">
    <source>
        <dbReference type="SAM" id="MobiDB-lite"/>
    </source>
</evidence>
<feature type="region of interest" description="Disordered" evidence="6">
    <location>
        <begin position="1"/>
        <end position="24"/>
    </location>
</feature>
<feature type="transmembrane region" description="Helical" evidence="7">
    <location>
        <begin position="367"/>
        <end position="390"/>
    </location>
</feature>
<feature type="domain" description="Major facilitator superfamily (MFS) profile" evidence="8">
    <location>
        <begin position="49"/>
        <end position="459"/>
    </location>
</feature>
<evidence type="ECO:0000313" key="10">
    <source>
        <dbReference type="Proteomes" id="UP000214365"/>
    </source>
</evidence>
<dbReference type="STRING" id="1441469.A0A225AYZ4"/>
<comment type="subcellular location">
    <subcellularLocation>
        <location evidence="1">Membrane</location>
        <topology evidence="1">Multi-pass membrane protein</topology>
    </subcellularLocation>
</comment>
<feature type="transmembrane region" description="Helical" evidence="7">
    <location>
        <begin position="342"/>
        <end position="361"/>
    </location>
</feature>
<keyword evidence="5 7" id="KW-0472">Membrane</keyword>
<feature type="transmembrane region" description="Helical" evidence="7">
    <location>
        <begin position="116"/>
        <end position="135"/>
    </location>
</feature>
<dbReference type="InterPro" id="IPR036259">
    <property type="entry name" value="MFS_trans_sf"/>
</dbReference>
<evidence type="ECO:0000256" key="2">
    <source>
        <dbReference type="ARBA" id="ARBA00022448"/>
    </source>
</evidence>
<feature type="transmembrane region" description="Helical" evidence="7">
    <location>
        <begin position="315"/>
        <end position="335"/>
    </location>
</feature>
<evidence type="ECO:0000256" key="4">
    <source>
        <dbReference type="ARBA" id="ARBA00022989"/>
    </source>
</evidence>
<dbReference type="Proteomes" id="UP000214365">
    <property type="component" value="Unassembled WGS sequence"/>
</dbReference>
<dbReference type="GO" id="GO:0016020">
    <property type="term" value="C:membrane"/>
    <property type="evidence" value="ECO:0007669"/>
    <property type="project" value="UniProtKB-SubCell"/>
</dbReference>
<evidence type="ECO:0000259" key="8">
    <source>
        <dbReference type="PROSITE" id="PS50850"/>
    </source>
</evidence>
<comment type="caution">
    <text evidence="9">The sequence shown here is derived from an EMBL/GenBank/DDBJ whole genome shotgun (WGS) entry which is preliminary data.</text>
</comment>
<dbReference type="InterPro" id="IPR011701">
    <property type="entry name" value="MFS"/>
</dbReference>
<feature type="transmembrane region" description="Helical" evidence="7">
    <location>
        <begin position="277"/>
        <end position="303"/>
    </location>
</feature>
<organism evidence="9 10">
    <name type="scientific">Talaromyces atroroseus</name>
    <dbReference type="NCBI Taxonomy" id="1441469"/>
    <lineage>
        <taxon>Eukaryota</taxon>
        <taxon>Fungi</taxon>
        <taxon>Dikarya</taxon>
        <taxon>Ascomycota</taxon>
        <taxon>Pezizomycotina</taxon>
        <taxon>Eurotiomycetes</taxon>
        <taxon>Eurotiomycetidae</taxon>
        <taxon>Eurotiales</taxon>
        <taxon>Trichocomaceae</taxon>
        <taxon>Talaromyces</taxon>
        <taxon>Talaromyces sect. Trachyspermi</taxon>
    </lineage>
</organism>
<dbReference type="Gene3D" id="1.20.1250.20">
    <property type="entry name" value="MFS general substrate transporter like domains"/>
    <property type="match status" value="2"/>
</dbReference>
<evidence type="ECO:0000256" key="3">
    <source>
        <dbReference type="ARBA" id="ARBA00022692"/>
    </source>
</evidence>
<dbReference type="RefSeq" id="XP_020119816.1">
    <property type="nucleotide sequence ID" value="XM_020267593.1"/>
</dbReference>
<dbReference type="SUPFAM" id="SSF103473">
    <property type="entry name" value="MFS general substrate transporter"/>
    <property type="match status" value="1"/>
</dbReference>
<dbReference type="GO" id="GO:0022857">
    <property type="term" value="F:transmembrane transporter activity"/>
    <property type="evidence" value="ECO:0007669"/>
    <property type="project" value="InterPro"/>
</dbReference>
<keyword evidence="3 7" id="KW-0812">Transmembrane</keyword>
<feature type="transmembrane region" description="Helical" evidence="7">
    <location>
        <begin position="175"/>
        <end position="196"/>
    </location>
</feature>
<proteinExistence type="predicted"/>
<dbReference type="PROSITE" id="PS50850">
    <property type="entry name" value="MFS"/>
    <property type="match status" value="1"/>
</dbReference>
<gene>
    <name evidence="9" type="ORF">UA08_05287</name>
</gene>
<protein>
    <recommendedName>
        <fullName evidence="8">Major facilitator superfamily (MFS) profile domain-containing protein</fullName>
    </recommendedName>
</protein>
<dbReference type="AlphaFoldDB" id="A0A225AYZ4"/>
<feature type="compositionally biased region" description="Polar residues" evidence="6">
    <location>
        <begin position="11"/>
        <end position="20"/>
    </location>
</feature>
<keyword evidence="4 7" id="KW-1133">Transmembrane helix</keyword>
<sequence length="487" mass="53960">MSYPMDDLKLPQQSGTTPSDASDVVPGSEEIYIDPVVEQRALRKFDMYAMPQLFLFAFLCYLDRSNLGNAKVFGFVEDIHLKGTEFNNLGTLFGATYIIFEIPWTLAIKRWGPNRILAIALVAWSVITLATGFIHNYAQAVVMRLLLGAFEAGLTPGYAFIFSTIYDRRGTSKRVALLYLANVTSGAFGGLIAWGIELMGTRRGLASWRWLFIIEGAISIFICSCCWLSFPSTPETAWFLNEEEKALMRARKERDVIYKGRDKFESKWIKEALKDPFIYLAAICFFSSSIAIFGFGTFLPTIISGLGFTDLQANYLTIPVYATGAIVLVIVTWLSDRFSKRGIFLLIIPTPVIIGYLITLVTPNAGAGYFAMFLCCAGIYSYQALILTWVTTNLAPDYKRSAGVSIFTSLSGISALIAPQLYPPKDSPRYMVGNGVSMGFEALAAISVIFVFILLKTRNATKQKLLAEGKTTNGMVGDRALDFTYVL</sequence>
<feature type="transmembrane region" description="Helical" evidence="7">
    <location>
        <begin position="141"/>
        <end position="163"/>
    </location>
</feature>
<dbReference type="InterPro" id="IPR020846">
    <property type="entry name" value="MFS_dom"/>
</dbReference>
<dbReference type="PANTHER" id="PTHR43791">
    <property type="entry name" value="PERMEASE-RELATED"/>
    <property type="match status" value="1"/>
</dbReference>
<dbReference type="GeneID" id="31005043"/>
<evidence type="ECO:0000256" key="1">
    <source>
        <dbReference type="ARBA" id="ARBA00004141"/>
    </source>
</evidence>
<dbReference type="FunFam" id="1.20.1250.20:FF:000013">
    <property type="entry name" value="MFS general substrate transporter"/>
    <property type="match status" value="1"/>
</dbReference>
<feature type="transmembrane region" description="Helical" evidence="7">
    <location>
        <begin position="208"/>
        <end position="230"/>
    </location>
</feature>
<evidence type="ECO:0000256" key="5">
    <source>
        <dbReference type="ARBA" id="ARBA00023136"/>
    </source>
</evidence>
<feature type="transmembrane region" description="Helical" evidence="7">
    <location>
        <begin position="402"/>
        <end position="422"/>
    </location>
</feature>
<dbReference type="Pfam" id="PF07690">
    <property type="entry name" value="MFS_1"/>
    <property type="match status" value="1"/>
</dbReference>
<name>A0A225AYZ4_TALAT</name>
<dbReference type="EMBL" id="LFMY01000007">
    <property type="protein sequence ID" value="OKL59695.1"/>
    <property type="molecule type" value="Genomic_DNA"/>
</dbReference>
<keyword evidence="10" id="KW-1185">Reference proteome</keyword>
<dbReference type="PANTHER" id="PTHR43791:SF24">
    <property type="entry name" value="NICOTINIC ACID PLASMA MEMBRANE TRANSPORTER"/>
    <property type="match status" value="1"/>
</dbReference>
<feature type="transmembrane region" description="Helical" evidence="7">
    <location>
        <begin position="434"/>
        <end position="455"/>
    </location>
</feature>
<reference evidence="9 10" key="1">
    <citation type="submission" date="2015-06" db="EMBL/GenBank/DDBJ databases">
        <title>Talaromyces atroroseus IBT 11181 draft genome.</title>
        <authorList>
            <person name="Rasmussen K.B."/>
            <person name="Rasmussen S."/>
            <person name="Petersen B."/>
            <person name="Sicheritz-Ponten T."/>
            <person name="Mortensen U.H."/>
            <person name="Thrane U."/>
        </authorList>
    </citation>
    <scope>NUCLEOTIDE SEQUENCE [LARGE SCALE GENOMIC DNA]</scope>
    <source>
        <strain evidence="9 10">IBT 11181</strain>
    </source>
</reference>
<keyword evidence="2" id="KW-0813">Transport</keyword>
<dbReference type="OrthoDB" id="2962993at2759"/>